<dbReference type="RefSeq" id="WP_211429957.1">
    <property type="nucleotide sequence ID" value="NZ_CP072649.1"/>
</dbReference>
<evidence type="ECO:0000313" key="2">
    <source>
        <dbReference type="EMBL" id="QUW04068.1"/>
    </source>
</evidence>
<reference evidence="2 3" key="1">
    <citation type="submission" date="2021-03" db="EMBL/GenBank/DDBJ databases">
        <title>Genomic and phenotypic characterization of Chloracidobacterium isolates provides evidence for multiple species.</title>
        <authorList>
            <person name="Saini M.K."/>
            <person name="Costas A.M.G."/>
            <person name="Tank M."/>
            <person name="Bryant D.A."/>
        </authorList>
    </citation>
    <scope>NUCLEOTIDE SEQUENCE [LARGE SCALE GENOMIC DNA]</scope>
    <source>
        <strain evidence="2 3">BV2-C</strain>
    </source>
</reference>
<feature type="region of interest" description="Disordered" evidence="1">
    <location>
        <begin position="1"/>
        <end position="29"/>
    </location>
</feature>
<evidence type="ECO:0000256" key="1">
    <source>
        <dbReference type="SAM" id="MobiDB-lite"/>
    </source>
</evidence>
<keyword evidence="3" id="KW-1185">Reference proteome</keyword>
<proteinExistence type="predicted"/>
<name>A0ABX8BB34_9BACT</name>
<accession>A0ABX8BB34</accession>
<sequence>MPDAMISGLQPAVTPSPYSQPGGAVPGREPGRFGRIFGGILGGALNVVAPGVGSIVGGLIRGGNLPGLADAESMLAQQQHQQMQLFAIQTRVNSMSQQFQMVSNLMKARHDSEMAAIQNLK</sequence>
<dbReference type="EMBL" id="CP072649">
    <property type="protein sequence ID" value="QUW04068.1"/>
    <property type="molecule type" value="Genomic_DNA"/>
</dbReference>
<dbReference type="Proteomes" id="UP000676506">
    <property type="component" value="Chromosome 2"/>
</dbReference>
<evidence type="ECO:0000313" key="3">
    <source>
        <dbReference type="Proteomes" id="UP000676506"/>
    </source>
</evidence>
<organism evidence="2 3">
    <name type="scientific">Chloracidobacterium validum</name>
    <dbReference type="NCBI Taxonomy" id="2821543"/>
    <lineage>
        <taxon>Bacteria</taxon>
        <taxon>Pseudomonadati</taxon>
        <taxon>Acidobacteriota</taxon>
        <taxon>Terriglobia</taxon>
        <taxon>Terriglobales</taxon>
        <taxon>Acidobacteriaceae</taxon>
        <taxon>Chloracidobacterium</taxon>
    </lineage>
</organism>
<protein>
    <submittedName>
        <fullName evidence="2">Uncharacterized protein</fullName>
    </submittedName>
</protein>
<gene>
    <name evidence="2" type="ORF">J8C06_13525</name>
</gene>